<comment type="caution">
    <text evidence="3">The sequence shown here is derived from an EMBL/GenBank/DDBJ whole genome shotgun (WGS) entry which is preliminary data.</text>
</comment>
<evidence type="ECO:0000313" key="5">
    <source>
        <dbReference type="Proteomes" id="UP000477543"/>
    </source>
</evidence>
<name>A0A365YNR2_9MICC</name>
<dbReference type="EMBL" id="POAF01000001">
    <property type="protein sequence ID" value="RBM04351.1"/>
    <property type="molecule type" value="Genomic_DNA"/>
</dbReference>
<feature type="region of interest" description="Disordered" evidence="1">
    <location>
        <begin position="1"/>
        <end position="118"/>
    </location>
</feature>
<evidence type="ECO:0000313" key="3">
    <source>
        <dbReference type="EMBL" id="RBM04351.1"/>
    </source>
</evidence>
<feature type="compositionally biased region" description="Polar residues" evidence="1">
    <location>
        <begin position="43"/>
        <end position="73"/>
    </location>
</feature>
<organism evidence="3 4">
    <name type="scientific">Glutamicibacter soli</name>
    <dbReference type="NCBI Taxonomy" id="453836"/>
    <lineage>
        <taxon>Bacteria</taxon>
        <taxon>Bacillati</taxon>
        <taxon>Actinomycetota</taxon>
        <taxon>Actinomycetes</taxon>
        <taxon>Micrococcales</taxon>
        <taxon>Micrococcaceae</taxon>
        <taxon>Glutamicibacter</taxon>
    </lineage>
</organism>
<dbReference type="Proteomes" id="UP000477543">
    <property type="component" value="Unassembled WGS sequence"/>
</dbReference>
<reference evidence="2 5" key="2">
    <citation type="submission" date="2020-01" db="EMBL/GenBank/DDBJ databases">
        <title>Glutamicibacter soli M275.</title>
        <authorList>
            <person name="Meng X."/>
        </authorList>
    </citation>
    <scope>NUCLEOTIDE SEQUENCE [LARGE SCALE GENOMIC DNA]</scope>
    <source>
        <strain evidence="2 5">M275</strain>
    </source>
</reference>
<evidence type="ECO:0000313" key="4">
    <source>
        <dbReference type="Proteomes" id="UP000252167"/>
    </source>
</evidence>
<dbReference type="AlphaFoldDB" id="A0A365YNR2"/>
<reference evidence="3 4" key="1">
    <citation type="submission" date="2018-01" db="EMBL/GenBank/DDBJ databases">
        <title>Glutamicibacter soli strain NHPC-3 Whole genome sequence and assembly.</title>
        <authorList>
            <person name="Choudhury P."/>
            <person name="Gupta D."/>
            <person name="Sengupta K."/>
            <person name="Jawed A."/>
            <person name="Sultana N."/>
            <person name="Saha P."/>
        </authorList>
    </citation>
    <scope>NUCLEOTIDE SEQUENCE [LARGE SCALE GENOMIC DNA]</scope>
    <source>
        <strain evidence="3 4">NHPC-3</strain>
    </source>
</reference>
<keyword evidence="4" id="KW-1185">Reference proteome</keyword>
<dbReference type="Proteomes" id="UP000252167">
    <property type="component" value="Unassembled WGS sequence"/>
</dbReference>
<gene>
    <name evidence="3" type="ORF">C1H84_03525</name>
    <name evidence="2" type="ORF">GT020_14630</name>
</gene>
<protein>
    <submittedName>
        <fullName evidence="3">Uncharacterized protein</fullName>
    </submittedName>
</protein>
<proteinExistence type="predicted"/>
<evidence type="ECO:0000256" key="1">
    <source>
        <dbReference type="SAM" id="MobiDB-lite"/>
    </source>
</evidence>
<feature type="compositionally biased region" description="Basic and acidic residues" evidence="1">
    <location>
        <begin position="107"/>
        <end position="118"/>
    </location>
</feature>
<dbReference type="RefSeq" id="WP_047119620.1">
    <property type="nucleotide sequence ID" value="NZ_JBNBOD010000001.1"/>
</dbReference>
<dbReference type="EMBL" id="WYDN01000015">
    <property type="protein sequence ID" value="NAZ17289.1"/>
    <property type="molecule type" value="Genomic_DNA"/>
</dbReference>
<accession>A0A365YNR2</accession>
<sequence length="118" mass="12727">MDESVPGAEPLPAAGEQRRDPQPAPRKKRARVIAPPQHLQARVQLTGSYTPVPHTSSVDESSANSRPANSIAQAASPAKTTRDPLAGLRAKDDDPRLWGDAPEDLAEAMKREKPPHWG</sequence>
<evidence type="ECO:0000313" key="2">
    <source>
        <dbReference type="EMBL" id="NAZ17289.1"/>
    </source>
</evidence>